<dbReference type="Proteomes" id="UP000681722">
    <property type="component" value="Unassembled WGS sequence"/>
</dbReference>
<protein>
    <submittedName>
        <fullName evidence="3">Uncharacterized protein</fullName>
    </submittedName>
</protein>
<feature type="transmembrane region" description="Helical" evidence="2">
    <location>
        <begin position="317"/>
        <end position="339"/>
    </location>
</feature>
<keyword evidence="5" id="KW-1185">Reference proteome</keyword>
<organism evidence="3 5">
    <name type="scientific">Didymodactylos carnosus</name>
    <dbReference type="NCBI Taxonomy" id="1234261"/>
    <lineage>
        <taxon>Eukaryota</taxon>
        <taxon>Metazoa</taxon>
        <taxon>Spiralia</taxon>
        <taxon>Gnathifera</taxon>
        <taxon>Rotifera</taxon>
        <taxon>Eurotatoria</taxon>
        <taxon>Bdelloidea</taxon>
        <taxon>Philodinida</taxon>
        <taxon>Philodinidae</taxon>
        <taxon>Didymodactylos</taxon>
    </lineage>
</organism>
<keyword evidence="2" id="KW-1133">Transmembrane helix</keyword>
<dbReference type="EMBL" id="CAJNOQ010001208">
    <property type="protein sequence ID" value="CAF0876772.1"/>
    <property type="molecule type" value="Genomic_DNA"/>
</dbReference>
<proteinExistence type="predicted"/>
<feature type="compositionally biased region" description="Low complexity" evidence="1">
    <location>
        <begin position="376"/>
        <end position="388"/>
    </location>
</feature>
<accession>A0A813Y5N6</accession>
<feature type="compositionally biased region" description="Low complexity" evidence="1">
    <location>
        <begin position="348"/>
        <end position="357"/>
    </location>
</feature>
<comment type="caution">
    <text evidence="3">The sequence shown here is derived from an EMBL/GenBank/DDBJ whole genome shotgun (WGS) entry which is preliminary data.</text>
</comment>
<dbReference type="InterPro" id="IPR032675">
    <property type="entry name" value="LRR_dom_sf"/>
</dbReference>
<gene>
    <name evidence="3" type="ORF">GPM918_LOCUS7393</name>
    <name evidence="4" type="ORF">SRO942_LOCUS7393</name>
</gene>
<reference evidence="3" key="1">
    <citation type="submission" date="2021-02" db="EMBL/GenBank/DDBJ databases">
        <authorList>
            <person name="Nowell W R."/>
        </authorList>
    </citation>
    <scope>NUCLEOTIDE SEQUENCE</scope>
</reference>
<evidence type="ECO:0000313" key="3">
    <source>
        <dbReference type="EMBL" id="CAF0876772.1"/>
    </source>
</evidence>
<evidence type="ECO:0000313" key="4">
    <source>
        <dbReference type="EMBL" id="CAF3663545.1"/>
    </source>
</evidence>
<sequence length="388" mass="44403">MSCHGSSDNRRLSFGHRFSGCTTIGSTATMFQYNCSESVDKTLSQMLMELKNNTLDYNQIEQITLNALYPYILRVTLDSVIYGLTSLKILYFSQCYIKKIELHKTKTLQLTSVEFHSTIIETSTLKQFYFALKNNSLDTLIITDSDVFSNARYLLLKFPQYNGMNRKLPSNLRIFVDIRRYMIDYCLYHIVLNILSANTPYNVEWNFFLDISVKLPCDYCEIKQIHQRCFKEISLGYCIIQACYDKRTDTFKNVTKQLADETASESACIKKDLSCFNVRPDITTITDQATDYDQSSSTSSLKPVKQKLRKIMNKTDLLMSIIGAVAAVATLGGTAFAIYSKAKKRRAQQQQQQQTTTEELINELSKGDEEKRKSHSTSSSTDSFVDFN</sequence>
<evidence type="ECO:0000256" key="1">
    <source>
        <dbReference type="SAM" id="MobiDB-lite"/>
    </source>
</evidence>
<dbReference type="AlphaFoldDB" id="A0A813Y5N6"/>
<keyword evidence="2" id="KW-0472">Membrane</keyword>
<evidence type="ECO:0000313" key="5">
    <source>
        <dbReference type="Proteomes" id="UP000663829"/>
    </source>
</evidence>
<evidence type="ECO:0000256" key="2">
    <source>
        <dbReference type="SAM" id="Phobius"/>
    </source>
</evidence>
<dbReference type="EMBL" id="CAJOBC010001208">
    <property type="protein sequence ID" value="CAF3663545.1"/>
    <property type="molecule type" value="Genomic_DNA"/>
</dbReference>
<dbReference type="Gene3D" id="3.80.10.10">
    <property type="entry name" value="Ribonuclease Inhibitor"/>
    <property type="match status" value="1"/>
</dbReference>
<keyword evidence="2" id="KW-0812">Transmembrane</keyword>
<dbReference type="Proteomes" id="UP000663829">
    <property type="component" value="Unassembled WGS sequence"/>
</dbReference>
<name>A0A813Y5N6_9BILA</name>
<feature type="region of interest" description="Disordered" evidence="1">
    <location>
        <begin position="348"/>
        <end position="388"/>
    </location>
</feature>